<feature type="region of interest" description="Disordered" evidence="1">
    <location>
        <begin position="1"/>
        <end position="21"/>
    </location>
</feature>
<evidence type="ECO:0000256" key="1">
    <source>
        <dbReference type="SAM" id="MobiDB-lite"/>
    </source>
</evidence>
<reference evidence="2 3" key="1">
    <citation type="journal article" date="2018" name="Front. Plant Sci.">
        <title>Red Clover (Trifolium pratense) and Zigzag Clover (T. medium) - A Picture of Genomic Similarities and Differences.</title>
        <authorList>
            <person name="Dluhosova J."/>
            <person name="Istvanek J."/>
            <person name="Nedelnik J."/>
            <person name="Repkova J."/>
        </authorList>
    </citation>
    <scope>NUCLEOTIDE SEQUENCE [LARGE SCALE GENOMIC DNA]</scope>
    <source>
        <strain evidence="3">cv. 10/8</strain>
        <tissue evidence="2">Leaf</tissue>
    </source>
</reference>
<proteinExistence type="predicted"/>
<sequence length="21" mass="2377">GMRIIVQELEEDADSNSHGFE</sequence>
<organism evidence="2 3">
    <name type="scientific">Trifolium medium</name>
    <dbReference type="NCBI Taxonomy" id="97028"/>
    <lineage>
        <taxon>Eukaryota</taxon>
        <taxon>Viridiplantae</taxon>
        <taxon>Streptophyta</taxon>
        <taxon>Embryophyta</taxon>
        <taxon>Tracheophyta</taxon>
        <taxon>Spermatophyta</taxon>
        <taxon>Magnoliopsida</taxon>
        <taxon>eudicotyledons</taxon>
        <taxon>Gunneridae</taxon>
        <taxon>Pentapetalae</taxon>
        <taxon>rosids</taxon>
        <taxon>fabids</taxon>
        <taxon>Fabales</taxon>
        <taxon>Fabaceae</taxon>
        <taxon>Papilionoideae</taxon>
        <taxon>50 kb inversion clade</taxon>
        <taxon>NPAAA clade</taxon>
        <taxon>Hologalegina</taxon>
        <taxon>IRL clade</taxon>
        <taxon>Trifolieae</taxon>
        <taxon>Trifolium</taxon>
    </lineage>
</organism>
<dbReference type="AlphaFoldDB" id="A0A392W8I4"/>
<protein>
    <submittedName>
        <fullName evidence="2">Uncharacterized protein</fullName>
    </submittedName>
</protein>
<dbReference type="EMBL" id="LXQA011422047">
    <property type="protein sequence ID" value="MCI96707.1"/>
    <property type="molecule type" value="Genomic_DNA"/>
</dbReference>
<evidence type="ECO:0000313" key="3">
    <source>
        <dbReference type="Proteomes" id="UP000265520"/>
    </source>
</evidence>
<name>A0A392W8I4_9FABA</name>
<accession>A0A392W8I4</accession>
<comment type="caution">
    <text evidence="2">The sequence shown here is derived from an EMBL/GenBank/DDBJ whole genome shotgun (WGS) entry which is preliminary data.</text>
</comment>
<evidence type="ECO:0000313" key="2">
    <source>
        <dbReference type="EMBL" id="MCI96707.1"/>
    </source>
</evidence>
<dbReference type="Proteomes" id="UP000265520">
    <property type="component" value="Unassembled WGS sequence"/>
</dbReference>
<feature type="non-terminal residue" evidence="2">
    <location>
        <position position="1"/>
    </location>
</feature>
<keyword evidence="3" id="KW-1185">Reference proteome</keyword>